<sequence length="1102" mass="124106">MKSVILDLVHCILILVTINTPSTHAQQLKAFFSQHGVHGQILIEQKPHQQALEIDTTDLYRKVDTWDNQWHWSIHEFPVDYTTLEDRCGNDKLGSQLVDLDSIAGLLDLNDTKLIHLNNDQLQLTGTQGIWGSSILLENVADSSVRTCATLSVGGSGGIKLAEARFYAPVAGSVYFEWAGFSALNATDALIIADLKRLSTNKFKTSSEHKWKIFVTNAAEAEKVKSRDTCDFLQFVYENAGHLDVRLGKLKVGKKTMYRDPTLSLIDFKQNRQRYYLVIYDNEHEDSYLSCSPIFLQNPSTVKATINHSGIKATITFSQKSPYDVTFISYRFHIPPPAGVLGNIKIHDLPIKPGLESTNQMCQGIRGVYNPTKKEGLEAEISTQDNYPLGDLSNKLGTSNTWDVYLPLKHEWSIAHRALVLYRLLNDTHEEPWICTALHRFVSPESDMKLPMITAQVLFRYPTAGRIIFRQEKSQPLSDTMVLVESMVHADGNIINNTFDHRWSINTNPPGKDFYNWTARCVSAGGYYDPYQVYLSNTKNESLCSPQALHWCQSGDLSSRLGRFINIAGEKVQNDALARQVYFDRFIPLSGPGSVLGKSFVLYDDYGPKARGDRLACSRIERIHRRKAVVHDWFGNGELAMGLKGKVEFFQESEYDFVDIELDFQGLSDNSGYHIHMTSVQESLEFPCEDSVIYGHWNPFGISKYNVPPPKQGTPDQYEVGDLSGKFGTLEGLPMLKAPYNDTTIQLFGQLSILGRSMVVEKRHARARWACSSIERGYAPVEARELRAIASFDREDGFVYGYVKLTQLIHSDGTQSETVIEANLRYAGRQNRNVTRDHEWAIYVNPVGVDATVKVLHTRCTAAGYIWNPYYTQLAAPLNDELYKKECGADHPLRCYVGDMSHRLGTVDIGDKKKVFSDPNLPLEGAVSAMGRSLVIFTPDRGHDRMACANLLPDKDIIKYVNVKKTPRFEPAEFISDVRDALAVAEWIITADSRKTKTLHDGTCVQFLVHFKGPDANELELLFSKLMDTGRVDLPRTATSQPSRLKRPFGYQNCNADDNIPKKKTTFENPFLGYSSAGSILNDRHHLPLIISISLLTLLILR</sequence>
<evidence type="ECO:0000313" key="3">
    <source>
        <dbReference type="EMBL" id="CAG6669015.1"/>
    </source>
</evidence>
<evidence type="ECO:0000259" key="2">
    <source>
        <dbReference type="Pfam" id="PF00080"/>
    </source>
</evidence>
<feature type="domain" description="Superoxide dismutase copper/zinc binding" evidence="2">
    <location>
        <begin position="644"/>
        <end position="763"/>
    </location>
</feature>
<dbReference type="Gene3D" id="2.60.40.200">
    <property type="entry name" value="Superoxide dismutase, copper/zinc binding domain"/>
    <property type="match status" value="4"/>
</dbReference>
<accession>A0A8D8SIX5</accession>
<keyword evidence="1" id="KW-0732">Signal</keyword>
<dbReference type="InterPro" id="IPR001424">
    <property type="entry name" value="SOD_Cu_Zn_dom"/>
</dbReference>
<dbReference type="InterPro" id="IPR036423">
    <property type="entry name" value="SOD-like_Cu/Zn_dom_sf"/>
</dbReference>
<name>A0A8D8SIX5_9HEMI</name>
<dbReference type="Pfam" id="PF00080">
    <property type="entry name" value="Sod_Cu"/>
    <property type="match status" value="1"/>
</dbReference>
<dbReference type="EMBL" id="HBUF01118816">
    <property type="protein sequence ID" value="CAG6641715.1"/>
    <property type="molecule type" value="Transcribed_RNA"/>
</dbReference>
<organism evidence="3">
    <name type="scientific">Cacopsylla melanoneura</name>
    <dbReference type="NCBI Taxonomy" id="428564"/>
    <lineage>
        <taxon>Eukaryota</taxon>
        <taxon>Metazoa</taxon>
        <taxon>Ecdysozoa</taxon>
        <taxon>Arthropoda</taxon>
        <taxon>Hexapoda</taxon>
        <taxon>Insecta</taxon>
        <taxon>Pterygota</taxon>
        <taxon>Neoptera</taxon>
        <taxon>Paraneoptera</taxon>
        <taxon>Hemiptera</taxon>
        <taxon>Sternorrhyncha</taxon>
        <taxon>Psylloidea</taxon>
        <taxon>Psyllidae</taxon>
        <taxon>Psyllinae</taxon>
        <taxon>Cacopsylla</taxon>
    </lineage>
</organism>
<protein>
    <recommendedName>
        <fullName evidence="2">Superoxide dismutase copper/zinc binding domain-containing protein</fullName>
    </recommendedName>
</protein>
<dbReference type="GO" id="GO:0006801">
    <property type="term" value="P:superoxide metabolic process"/>
    <property type="evidence" value="ECO:0007669"/>
    <property type="project" value="InterPro"/>
</dbReference>
<evidence type="ECO:0000256" key="1">
    <source>
        <dbReference type="SAM" id="SignalP"/>
    </source>
</evidence>
<dbReference type="EMBL" id="HBUF01220005">
    <property type="protein sequence ID" value="CAG6669015.1"/>
    <property type="molecule type" value="Transcribed_RNA"/>
</dbReference>
<dbReference type="GO" id="GO:0046872">
    <property type="term" value="F:metal ion binding"/>
    <property type="evidence" value="ECO:0007669"/>
    <property type="project" value="InterPro"/>
</dbReference>
<dbReference type="PANTHER" id="PTHR20910">
    <property type="entry name" value="AGAP001623-PA"/>
    <property type="match status" value="1"/>
</dbReference>
<feature type="signal peptide" evidence="1">
    <location>
        <begin position="1"/>
        <end position="25"/>
    </location>
</feature>
<dbReference type="AlphaFoldDB" id="A0A8D8SIX5"/>
<dbReference type="SUPFAM" id="SSF49329">
    <property type="entry name" value="Cu,Zn superoxide dismutase-like"/>
    <property type="match status" value="4"/>
</dbReference>
<dbReference type="EMBL" id="HBUF01353711">
    <property type="protein sequence ID" value="CAG6715898.1"/>
    <property type="molecule type" value="Transcribed_RNA"/>
</dbReference>
<dbReference type="PANTHER" id="PTHR20910:SF1">
    <property type="entry name" value="SUPEROXIDE DISMUTASE COPPER_ZINC BINDING DOMAIN-CONTAINING PROTEIN"/>
    <property type="match status" value="1"/>
</dbReference>
<proteinExistence type="predicted"/>
<reference evidence="3" key="1">
    <citation type="submission" date="2021-05" db="EMBL/GenBank/DDBJ databases">
        <authorList>
            <person name="Alioto T."/>
            <person name="Alioto T."/>
            <person name="Gomez Garrido J."/>
        </authorList>
    </citation>
    <scope>NUCLEOTIDE SEQUENCE</scope>
</reference>
<feature type="chain" id="PRO_5035638922" description="Superoxide dismutase copper/zinc binding domain-containing protein" evidence="1">
    <location>
        <begin position="26"/>
        <end position="1102"/>
    </location>
</feature>
<dbReference type="InterPro" id="IPR053257">
    <property type="entry name" value="Cu-only_SOD"/>
</dbReference>